<dbReference type="EC" id="2.1.1.266" evidence="2"/>
<dbReference type="EMBL" id="MLJW01001438">
    <property type="protein sequence ID" value="OIQ78249.1"/>
    <property type="molecule type" value="Genomic_DNA"/>
</dbReference>
<feature type="region of interest" description="Disordered" evidence="1">
    <location>
        <begin position="93"/>
        <end position="112"/>
    </location>
</feature>
<dbReference type="PANTHER" id="PTHR37426:SF1">
    <property type="entry name" value="RIBOSOMAL RNA LARGE SUBUNIT METHYLTRANSFERASE J"/>
    <property type="match status" value="1"/>
</dbReference>
<dbReference type="InterPro" id="IPR007473">
    <property type="entry name" value="RlmJ"/>
</dbReference>
<sequence>MLAYRHAFHAGNHADVLKHLVLVQVLRHMNLKDSRYWMIDTHAGAGGYALHEGPAQKNAEYAEGIARLWTRTDAPPAVADYLALIREFNPPQGRPKAGCAPTGGSAGDAEAWGPSNPPAALLHYPGSPAIAHRLLRPQDKLWLFELHPSDHRLLDATFAARQGVQVRCADGFVALKSLLPPPTRRAVVLLDPSYELKTDYAALRNTLSDALTRFASGTYAVWYPVLQRRESHLRPRQLRRIAGAADWLDVRLQVAAPDASGFGLLGSGMFVINPPWTLHSTLRGLLPWLTGVLGQYNGAHFALEQQAS</sequence>
<proteinExistence type="inferred from homology"/>
<dbReference type="HAMAP" id="MF_00934">
    <property type="entry name" value="23SrRNA_methyltr_J"/>
    <property type="match status" value="1"/>
</dbReference>
<name>A0A1J5Q3H8_9ZZZZ</name>
<dbReference type="GO" id="GO:0070475">
    <property type="term" value="P:rRNA base methylation"/>
    <property type="evidence" value="ECO:0007669"/>
    <property type="project" value="InterPro"/>
</dbReference>
<dbReference type="GO" id="GO:0036307">
    <property type="term" value="F:23S rRNA (adenine(2030)-N(6))-methyltransferase activity"/>
    <property type="evidence" value="ECO:0007669"/>
    <property type="project" value="UniProtKB-EC"/>
</dbReference>
<evidence type="ECO:0000313" key="2">
    <source>
        <dbReference type="EMBL" id="OIQ78249.1"/>
    </source>
</evidence>
<dbReference type="AlphaFoldDB" id="A0A1J5Q3H8"/>
<dbReference type="Gene3D" id="3.40.50.150">
    <property type="entry name" value="Vaccinia Virus protein VP39"/>
    <property type="match status" value="1"/>
</dbReference>
<keyword evidence="2" id="KW-0489">Methyltransferase</keyword>
<dbReference type="GO" id="GO:0005829">
    <property type="term" value="C:cytosol"/>
    <property type="evidence" value="ECO:0007669"/>
    <property type="project" value="TreeGrafter"/>
</dbReference>
<organism evidence="2">
    <name type="scientific">mine drainage metagenome</name>
    <dbReference type="NCBI Taxonomy" id="410659"/>
    <lineage>
        <taxon>unclassified sequences</taxon>
        <taxon>metagenomes</taxon>
        <taxon>ecological metagenomes</taxon>
    </lineage>
</organism>
<protein>
    <submittedName>
        <fullName evidence="2">Ribosomal RNA large subunit methyltransferase J</fullName>
        <ecNumber evidence="2">2.1.1.266</ecNumber>
    </submittedName>
</protein>
<comment type="caution">
    <text evidence="2">The sequence shown here is derived from an EMBL/GenBank/DDBJ whole genome shotgun (WGS) entry which is preliminary data.</text>
</comment>
<gene>
    <name evidence="2" type="primary">rlmJ_6</name>
    <name evidence="2" type="ORF">GALL_400500</name>
</gene>
<evidence type="ECO:0000256" key="1">
    <source>
        <dbReference type="SAM" id="MobiDB-lite"/>
    </source>
</evidence>
<reference evidence="2" key="1">
    <citation type="submission" date="2016-10" db="EMBL/GenBank/DDBJ databases">
        <title>Sequence of Gallionella enrichment culture.</title>
        <authorList>
            <person name="Poehlein A."/>
            <person name="Muehling M."/>
            <person name="Daniel R."/>
        </authorList>
    </citation>
    <scope>NUCLEOTIDE SEQUENCE</scope>
</reference>
<dbReference type="SUPFAM" id="SSF53335">
    <property type="entry name" value="S-adenosyl-L-methionine-dependent methyltransferases"/>
    <property type="match status" value="1"/>
</dbReference>
<dbReference type="PANTHER" id="PTHR37426">
    <property type="entry name" value="RIBOSOMAL RNA LARGE SUBUNIT METHYLTRANSFERASE J"/>
    <property type="match status" value="1"/>
</dbReference>
<dbReference type="Pfam" id="PF04378">
    <property type="entry name" value="RsmJ"/>
    <property type="match status" value="2"/>
</dbReference>
<accession>A0A1J5Q3H8</accession>
<keyword evidence="2" id="KW-0808">Transferase</keyword>
<dbReference type="InterPro" id="IPR029063">
    <property type="entry name" value="SAM-dependent_MTases_sf"/>
</dbReference>